<reference evidence="2 3" key="1">
    <citation type="submission" date="2024-01" db="EMBL/GenBank/DDBJ databases">
        <title>Genome assemblies of Stephania.</title>
        <authorList>
            <person name="Yang L."/>
        </authorList>
    </citation>
    <scope>NUCLEOTIDE SEQUENCE [LARGE SCALE GENOMIC DNA]</scope>
    <source>
        <strain evidence="2">QJT</strain>
        <tissue evidence="2">Leaf</tissue>
    </source>
</reference>
<organism evidence="2 3">
    <name type="scientific">Stephania japonica</name>
    <dbReference type="NCBI Taxonomy" id="461633"/>
    <lineage>
        <taxon>Eukaryota</taxon>
        <taxon>Viridiplantae</taxon>
        <taxon>Streptophyta</taxon>
        <taxon>Embryophyta</taxon>
        <taxon>Tracheophyta</taxon>
        <taxon>Spermatophyta</taxon>
        <taxon>Magnoliopsida</taxon>
        <taxon>Ranunculales</taxon>
        <taxon>Menispermaceae</taxon>
        <taxon>Menispermoideae</taxon>
        <taxon>Cissampelideae</taxon>
        <taxon>Stephania</taxon>
    </lineage>
</organism>
<evidence type="ECO:0000256" key="1">
    <source>
        <dbReference type="SAM" id="SignalP"/>
    </source>
</evidence>
<proteinExistence type="predicted"/>
<gene>
    <name evidence="2" type="ORF">Sjap_023752</name>
</gene>
<accession>A0AAP0EEA5</accession>
<feature type="chain" id="PRO_5043030032" evidence="1">
    <location>
        <begin position="28"/>
        <end position="111"/>
    </location>
</feature>
<keyword evidence="3" id="KW-1185">Reference proteome</keyword>
<dbReference type="AlphaFoldDB" id="A0AAP0EEA5"/>
<evidence type="ECO:0000313" key="2">
    <source>
        <dbReference type="EMBL" id="KAK9090575.1"/>
    </source>
</evidence>
<name>A0AAP0EEA5_9MAGN</name>
<dbReference type="Proteomes" id="UP001417504">
    <property type="component" value="Unassembled WGS sequence"/>
</dbReference>
<evidence type="ECO:0000313" key="3">
    <source>
        <dbReference type="Proteomes" id="UP001417504"/>
    </source>
</evidence>
<protein>
    <submittedName>
        <fullName evidence="2">Uncharacterized protein</fullName>
    </submittedName>
</protein>
<keyword evidence="1" id="KW-0732">Signal</keyword>
<sequence>MGRVGLAVNALFLALLATTGLLHSTAASRAIKGEILPPPSSSLPTVSHPSFDQYKDSKWQVPCGVDPIHNQVHHTSSPPITVSARNFDRKLWQDPICTPTTSPFSPPNPGH</sequence>
<feature type="signal peptide" evidence="1">
    <location>
        <begin position="1"/>
        <end position="27"/>
    </location>
</feature>
<dbReference type="EMBL" id="JBBNAE010000010">
    <property type="protein sequence ID" value="KAK9090575.1"/>
    <property type="molecule type" value="Genomic_DNA"/>
</dbReference>
<comment type="caution">
    <text evidence="2">The sequence shown here is derived from an EMBL/GenBank/DDBJ whole genome shotgun (WGS) entry which is preliminary data.</text>
</comment>